<feature type="transmembrane region" description="Helical" evidence="6">
    <location>
        <begin position="18"/>
        <end position="38"/>
    </location>
</feature>
<feature type="transmembrane region" description="Helical" evidence="6">
    <location>
        <begin position="217"/>
        <end position="239"/>
    </location>
</feature>
<dbReference type="InterPro" id="IPR051211">
    <property type="entry name" value="PG_lysyltransferase"/>
</dbReference>
<keyword evidence="3 6" id="KW-0812">Transmembrane</keyword>
<comment type="subcellular location">
    <subcellularLocation>
        <location evidence="1">Cell membrane</location>
        <topology evidence="1">Multi-pass membrane protein</topology>
    </subcellularLocation>
</comment>
<evidence type="ECO:0000259" key="7">
    <source>
        <dbReference type="Pfam" id="PF09924"/>
    </source>
</evidence>
<dbReference type="OrthoDB" id="145485at2"/>
<evidence type="ECO:0000313" key="8">
    <source>
        <dbReference type="EMBL" id="PWR19836.1"/>
    </source>
</evidence>
<feature type="transmembrane region" description="Helical" evidence="6">
    <location>
        <begin position="270"/>
        <end position="287"/>
    </location>
</feature>
<feature type="domain" description="Phosphatidylglycerol lysyltransferase C-terminal" evidence="7">
    <location>
        <begin position="548"/>
        <end position="835"/>
    </location>
</feature>
<evidence type="ECO:0000313" key="9">
    <source>
        <dbReference type="Proteomes" id="UP000246077"/>
    </source>
</evidence>
<keyword evidence="9" id="KW-1185">Reference proteome</keyword>
<feature type="transmembrane region" description="Helical" evidence="6">
    <location>
        <begin position="461"/>
        <end position="484"/>
    </location>
</feature>
<dbReference type="AlphaFoldDB" id="A0A317E135"/>
<evidence type="ECO:0000256" key="6">
    <source>
        <dbReference type="SAM" id="Phobius"/>
    </source>
</evidence>
<feature type="transmembrane region" description="Helical" evidence="6">
    <location>
        <begin position="380"/>
        <end position="399"/>
    </location>
</feature>
<dbReference type="EMBL" id="QGLF01000004">
    <property type="protein sequence ID" value="PWR19836.1"/>
    <property type="molecule type" value="Genomic_DNA"/>
</dbReference>
<feature type="transmembrane region" description="Helical" evidence="6">
    <location>
        <begin position="336"/>
        <end position="360"/>
    </location>
</feature>
<feature type="transmembrane region" description="Helical" evidence="6">
    <location>
        <begin position="167"/>
        <end position="196"/>
    </location>
</feature>
<evidence type="ECO:0000256" key="4">
    <source>
        <dbReference type="ARBA" id="ARBA00022989"/>
    </source>
</evidence>
<name>A0A317E135_9PROT</name>
<feature type="transmembrane region" description="Helical" evidence="6">
    <location>
        <begin position="139"/>
        <end position="161"/>
    </location>
</feature>
<evidence type="ECO:0000256" key="1">
    <source>
        <dbReference type="ARBA" id="ARBA00004651"/>
    </source>
</evidence>
<feature type="transmembrane region" description="Helical" evidence="6">
    <location>
        <begin position="293"/>
        <end position="315"/>
    </location>
</feature>
<feature type="transmembrane region" description="Helical" evidence="6">
    <location>
        <begin position="504"/>
        <end position="524"/>
    </location>
</feature>
<dbReference type="InterPro" id="IPR016181">
    <property type="entry name" value="Acyl_CoA_acyltransferase"/>
</dbReference>
<organism evidence="8 9">
    <name type="scientific">Zavarzinia compransoris</name>
    <dbReference type="NCBI Taxonomy" id="1264899"/>
    <lineage>
        <taxon>Bacteria</taxon>
        <taxon>Pseudomonadati</taxon>
        <taxon>Pseudomonadota</taxon>
        <taxon>Alphaproteobacteria</taxon>
        <taxon>Rhodospirillales</taxon>
        <taxon>Zavarziniaceae</taxon>
        <taxon>Zavarzinia</taxon>
    </lineage>
</organism>
<protein>
    <submittedName>
        <fullName evidence="8">Bifunctional lysylphosphatidylglycerol flippase/synthetase MprF</fullName>
    </submittedName>
</protein>
<dbReference type="SUPFAM" id="SSF55729">
    <property type="entry name" value="Acyl-CoA N-acyltransferases (Nat)"/>
    <property type="match status" value="1"/>
</dbReference>
<comment type="caution">
    <text evidence="8">The sequence shown here is derived from an EMBL/GenBank/DDBJ whole genome shotgun (WGS) entry which is preliminary data.</text>
</comment>
<feature type="transmembrane region" description="Helical" evidence="6">
    <location>
        <begin position="431"/>
        <end position="449"/>
    </location>
</feature>
<dbReference type="GO" id="GO:0005886">
    <property type="term" value="C:plasma membrane"/>
    <property type="evidence" value="ECO:0007669"/>
    <property type="project" value="UniProtKB-SubCell"/>
</dbReference>
<feature type="transmembrane region" description="Helical" evidence="6">
    <location>
        <begin position="59"/>
        <end position="79"/>
    </location>
</feature>
<reference evidence="9" key="1">
    <citation type="submission" date="2018-05" db="EMBL/GenBank/DDBJ databases">
        <title>Zavarzinia sp. HR-AS.</title>
        <authorList>
            <person name="Lee Y."/>
            <person name="Jeon C.O."/>
        </authorList>
    </citation>
    <scope>NUCLEOTIDE SEQUENCE [LARGE SCALE GENOMIC DNA]</scope>
    <source>
        <strain evidence="9">DSM 1231</strain>
    </source>
</reference>
<gene>
    <name evidence="8" type="primary">mprF</name>
    <name evidence="8" type="ORF">DKG75_15380</name>
</gene>
<sequence>MPANSSSAGGPRRATPGWLRFVGPLLALVVLGIAMFMLNRMAQEISIRDVRQAMLATPTLNILLSIGFTVVSFAALAAYDVLAVKSSVEEPVPFRTAAFAGAAGYAVSNALGFPVMTGGSVRYRLYSASGLNMADITRVVTMAWATFWLGAALVVGFFMVIEPGSVAGALGIGPVVANLIGLGLLGLVLAFVAWVSTGDRIVRIYGWTLSMPDRRTVTGQLAAGAIDMAAAGAALYVLLPEAVQPGIGTFAVVFAAALTLGIIAHTPGGIGVFEAAILSGLGVAATPEVVGSLILFRVIYYVLPLVVAAGALATAEIIRRRRRVRPGQAASRLVQAFVPPLAGGLVFLAGMILLISITVPHSAFRLDLMASFLPQSFVEGSHLVTAVIGVLLLVIARGLAARLAPAWNAAMVLLALGAVFSLLKGLDWEEAVLLGGFTLFLLVFHDAFYRAGRLSDLRPSFRWLALMVSFIALTIWLGFFIYRHVDYNSDLWWQFAWEGNASRFLRAMFFVALVVLFIAGDALINRHRRLPPAADKAVADEIAALAAGSPRANAALALLGDKHFLTTDARKAFIMYGVAGRSWIAMGDPVGDANDAAELVWRFRELADLNAGRVVFYAVTPDCLPLYIDLGLSLHKIGEVARVPLPGFTLEGSARQALRNIDRRAVKDGLDFAVVPAAEVPALIPEFRRVSDLWLEKRNAREKGFSLGNFSPDYLCRFDCAVIRKDGRVVAFANLWQSGGGEELSVDLMRYEAGVSRILMDALFLRVILYGRERGYRWFNLGAAPLSGLAEHPLAPVWNRVGAIIFRHGEKYYPFEGLRAFKEKFQPVWQPQYLACRGGATVLAPILVDVAALVAGGRLDIIRK</sequence>
<dbReference type="Proteomes" id="UP000246077">
    <property type="component" value="Unassembled WGS sequence"/>
</dbReference>
<evidence type="ECO:0000256" key="5">
    <source>
        <dbReference type="ARBA" id="ARBA00023136"/>
    </source>
</evidence>
<keyword evidence="2" id="KW-1003">Cell membrane</keyword>
<keyword evidence="5 6" id="KW-0472">Membrane</keyword>
<dbReference type="GO" id="GO:0016755">
    <property type="term" value="F:aminoacyltransferase activity"/>
    <property type="evidence" value="ECO:0007669"/>
    <property type="project" value="TreeGrafter"/>
</dbReference>
<dbReference type="RefSeq" id="WP_109922011.1">
    <property type="nucleotide sequence ID" value="NZ_QGLF01000004.1"/>
</dbReference>
<keyword evidence="4 6" id="KW-1133">Transmembrane helix</keyword>
<dbReference type="InterPro" id="IPR024320">
    <property type="entry name" value="LPG_synthase_C"/>
</dbReference>
<dbReference type="Pfam" id="PF09924">
    <property type="entry name" value="LPG_synthase_C"/>
    <property type="match status" value="1"/>
</dbReference>
<dbReference type="PANTHER" id="PTHR34697:SF2">
    <property type="entry name" value="PHOSPHATIDYLGLYCEROL LYSYLTRANSFERASE"/>
    <property type="match status" value="1"/>
</dbReference>
<accession>A0A317E135</accession>
<dbReference type="PANTHER" id="PTHR34697">
    <property type="entry name" value="PHOSPHATIDYLGLYCEROL LYSYLTRANSFERASE"/>
    <property type="match status" value="1"/>
</dbReference>
<evidence type="ECO:0000256" key="2">
    <source>
        <dbReference type="ARBA" id="ARBA00022475"/>
    </source>
</evidence>
<feature type="transmembrane region" description="Helical" evidence="6">
    <location>
        <begin position="406"/>
        <end position="425"/>
    </location>
</feature>
<feature type="transmembrane region" description="Helical" evidence="6">
    <location>
        <begin position="99"/>
        <end position="118"/>
    </location>
</feature>
<dbReference type="GO" id="GO:0055091">
    <property type="term" value="P:phospholipid homeostasis"/>
    <property type="evidence" value="ECO:0007669"/>
    <property type="project" value="TreeGrafter"/>
</dbReference>
<evidence type="ECO:0000256" key="3">
    <source>
        <dbReference type="ARBA" id="ARBA00022692"/>
    </source>
</evidence>
<feature type="transmembrane region" description="Helical" evidence="6">
    <location>
        <begin position="245"/>
        <end position="263"/>
    </location>
</feature>
<dbReference type="NCBIfam" id="NF033480">
    <property type="entry name" value="bifunc_MprF"/>
    <property type="match status" value="1"/>
</dbReference>
<proteinExistence type="predicted"/>